<comment type="subcellular location">
    <subcellularLocation>
        <location evidence="2">Cytoplasm</location>
    </subcellularLocation>
</comment>
<keyword evidence="6 13" id="KW-0808">Transferase</keyword>
<dbReference type="EMBL" id="CP122979">
    <property type="protein sequence ID" value="WGI36660.1"/>
    <property type="molecule type" value="Genomic_DNA"/>
</dbReference>
<comment type="subunit">
    <text evidence="4">Forms a ring-shaped head-to-tail homodimer around DNA which binds and tethers DNA polymerases and other proteins to the DNA. The DNA replisome complex has a single clamp-loading complex (3 tau and 1 each of delta, delta', psi and chi subunits) which binds 3 Pol III cores (1 core on the leading strand and 2 on the lagging strand) each with a beta sliding clamp dimer. Additional proteins in the replisome are other copies of gamma, psi and chi, Ssb, DNA helicase and RNA primase.</text>
</comment>
<evidence type="ECO:0000256" key="1">
    <source>
        <dbReference type="ARBA" id="ARBA00002266"/>
    </source>
</evidence>
<keyword evidence="7 13" id="KW-0548">Nucleotidyltransferase</keyword>
<keyword evidence="9" id="KW-0239">DNA-directed DNA polymerase</keyword>
<keyword evidence="5" id="KW-0963">Cytoplasm</keyword>
<dbReference type="InterPro" id="IPR046938">
    <property type="entry name" value="DNA_clamp_sf"/>
</dbReference>
<comment type="similarity">
    <text evidence="3">Belongs to the beta sliding clamp family.</text>
</comment>
<keyword evidence="14" id="KW-1185">Reference proteome</keyword>
<dbReference type="PANTHER" id="PTHR30478">
    <property type="entry name" value="DNA POLYMERASE III SUBUNIT BETA"/>
    <property type="match status" value="1"/>
</dbReference>
<evidence type="ECO:0000256" key="9">
    <source>
        <dbReference type="ARBA" id="ARBA00022932"/>
    </source>
</evidence>
<evidence type="ECO:0000256" key="5">
    <source>
        <dbReference type="ARBA" id="ARBA00022490"/>
    </source>
</evidence>
<evidence type="ECO:0000313" key="13">
    <source>
        <dbReference type="EMBL" id="WGI36660.1"/>
    </source>
</evidence>
<sequence length="366" mass="41901">MKFIISKKIFEKEFDRVGTAINSINFLNSLRGIYIELKQEGLYLTGSDGELSIKGFIEKDNIQQIVEPGVVLVNYYLMKNIIKKTSGILEFELKDKNLSIKNDDDVYKLNVMDNEEYPLINFEFFGSKIIVNSDNLRNAVKNTSFAATSDSVEMVFNCLNLVAKNGQLTISATDRYRIAVETISIASDAEFNISIVAKNFKDFIPSDYHGDIEIYVDNNKLETKIENTRIQCKVLDFPYKDLSNVFPSLQDLIYKIDIEKKDLIDLISKATAISSDLHYKLKILVNENEFSMIGDKEEMGTINVKTKNFKYQSKEHEVFFALNHKYLKEAISVFEGKIHMFVDKSIKRVFIISPSNTNNKQLIGTT</sequence>
<dbReference type="InterPro" id="IPR022634">
    <property type="entry name" value="DNA_polIII_beta_N"/>
</dbReference>
<evidence type="ECO:0000313" key="14">
    <source>
        <dbReference type="Proteomes" id="UP001179842"/>
    </source>
</evidence>
<comment type="function">
    <text evidence="1">Confers DNA tethering and processivity to DNA polymerases and other proteins. Acts as a clamp, forming a ring around DNA (a reaction catalyzed by the clamp-loading complex) which diffuses in an ATP-independent manner freely and bidirectionally along dsDNA. Initially characterized for its ability to contact the catalytic subunit of DNA polymerase III (Pol III), a complex, multichain enzyme responsible for most of the replicative synthesis in bacteria; Pol III exhibits 3'-5' exonuclease proofreading activity. The beta chain is required for initiation of replication as well as for processivity of DNA replication.</text>
</comment>
<feature type="domain" description="DNA polymerase III beta sliding clamp central" evidence="12">
    <location>
        <begin position="131"/>
        <end position="238"/>
    </location>
</feature>
<dbReference type="Gene3D" id="3.10.150.10">
    <property type="entry name" value="DNA Polymerase III, subunit A, domain 2"/>
    <property type="match status" value="1"/>
</dbReference>
<proteinExistence type="inferred from homology"/>
<dbReference type="Gene3D" id="3.70.10.10">
    <property type="match status" value="1"/>
</dbReference>
<dbReference type="InterPro" id="IPR001001">
    <property type="entry name" value="DNA_polIII_beta"/>
</dbReference>
<dbReference type="Pfam" id="PF02767">
    <property type="entry name" value="DNA_pol3_beta_2"/>
    <property type="match status" value="1"/>
</dbReference>
<dbReference type="SUPFAM" id="SSF55979">
    <property type="entry name" value="DNA clamp"/>
    <property type="match status" value="3"/>
</dbReference>
<dbReference type="EC" id="2.7.7.7" evidence="13"/>
<accession>A0ABY8LV69</accession>
<dbReference type="RefSeq" id="WP_280101961.1">
    <property type="nucleotide sequence ID" value="NZ_CP122979.1"/>
</dbReference>
<evidence type="ECO:0000256" key="6">
    <source>
        <dbReference type="ARBA" id="ARBA00022679"/>
    </source>
</evidence>
<keyword evidence="10" id="KW-0238">DNA-binding</keyword>
<dbReference type="InterPro" id="IPR022637">
    <property type="entry name" value="DNA_polIII_beta_cen"/>
</dbReference>
<evidence type="ECO:0000256" key="2">
    <source>
        <dbReference type="ARBA" id="ARBA00004496"/>
    </source>
</evidence>
<evidence type="ECO:0000256" key="7">
    <source>
        <dbReference type="ARBA" id="ARBA00022695"/>
    </source>
</evidence>
<evidence type="ECO:0000256" key="4">
    <source>
        <dbReference type="ARBA" id="ARBA00011400"/>
    </source>
</evidence>
<evidence type="ECO:0000259" key="12">
    <source>
        <dbReference type="Pfam" id="PF02767"/>
    </source>
</evidence>
<dbReference type="GO" id="GO:0003887">
    <property type="term" value="F:DNA-directed DNA polymerase activity"/>
    <property type="evidence" value="ECO:0007669"/>
    <property type="project" value="UniProtKB-EC"/>
</dbReference>
<name>A0ABY8LV69_9BACT</name>
<keyword evidence="8" id="KW-0235">DNA replication</keyword>
<dbReference type="PANTHER" id="PTHR30478:SF0">
    <property type="entry name" value="BETA SLIDING CLAMP"/>
    <property type="match status" value="1"/>
</dbReference>
<gene>
    <name evidence="13" type="primary">dnaN</name>
    <name evidence="13" type="ORF">QEG99_00010</name>
</gene>
<evidence type="ECO:0000256" key="3">
    <source>
        <dbReference type="ARBA" id="ARBA00010752"/>
    </source>
</evidence>
<feature type="domain" description="DNA polymerase III beta sliding clamp N-terminal" evidence="11">
    <location>
        <begin position="1"/>
        <end position="120"/>
    </location>
</feature>
<dbReference type="SMART" id="SM00480">
    <property type="entry name" value="POL3Bc"/>
    <property type="match status" value="1"/>
</dbReference>
<evidence type="ECO:0000259" key="11">
    <source>
        <dbReference type="Pfam" id="PF00712"/>
    </source>
</evidence>
<evidence type="ECO:0000256" key="10">
    <source>
        <dbReference type="ARBA" id="ARBA00023125"/>
    </source>
</evidence>
<protein>
    <submittedName>
        <fullName evidence="13">DNA polymerase III subunit beta</fullName>
        <ecNumber evidence="13">2.7.7.7</ecNumber>
    </submittedName>
</protein>
<dbReference type="Pfam" id="PF00712">
    <property type="entry name" value="DNA_pol3_beta"/>
    <property type="match status" value="1"/>
</dbReference>
<dbReference type="NCBIfam" id="TIGR00663">
    <property type="entry name" value="dnan"/>
    <property type="match status" value="1"/>
</dbReference>
<reference evidence="13" key="1">
    <citation type="submission" date="2023-04" db="EMBL/GenBank/DDBJ databases">
        <title>Completed genome of Mycoplasma lagogenitalium type strain 12MS.</title>
        <authorList>
            <person name="Spergser J."/>
        </authorList>
    </citation>
    <scope>NUCLEOTIDE SEQUENCE</scope>
    <source>
        <strain evidence="13">12MS</strain>
    </source>
</reference>
<organism evidence="13 14">
    <name type="scientific">Mesomycoplasma lagogenitalium</name>
    <dbReference type="NCBI Taxonomy" id="171286"/>
    <lineage>
        <taxon>Bacteria</taxon>
        <taxon>Bacillati</taxon>
        <taxon>Mycoplasmatota</taxon>
        <taxon>Mycoplasmoidales</taxon>
        <taxon>Metamycoplasmataceae</taxon>
        <taxon>Mesomycoplasma</taxon>
    </lineage>
</organism>
<dbReference type="Proteomes" id="UP001179842">
    <property type="component" value="Chromosome"/>
</dbReference>
<evidence type="ECO:0000256" key="8">
    <source>
        <dbReference type="ARBA" id="ARBA00022705"/>
    </source>
</evidence>